<evidence type="ECO:0000313" key="1">
    <source>
        <dbReference type="EMBL" id="KAJ4455592.1"/>
    </source>
</evidence>
<comment type="caution">
    <text evidence="1">The sequence shown here is derived from an EMBL/GenBank/DDBJ whole genome shotgun (WGS) entry which is preliminary data.</text>
</comment>
<reference evidence="1" key="1">
    <citation type="journal article" date="2022" name="bioRxiv">
        <title>Genomics of Preaxostyla Flagellates Illuminates Evolutionary Transitions and the Path Towards Mitochondrial Loss.</title>
        <authorList>
            <person name="Novak L.V.F."/>
            <person name="Treitli S.C."/>
            <person name="Pyrih J."/>
            <person name="Halakuc P."/>
            <person name="Pipaliya S.V."/>
            <person name="Vacek V."/>
            <person name="Brzon O."/>
            <person name="Soukal P."/>
            <person name="Eme L."/>
            <person name="Dacks J.B."/>
            <person name="Karnkowska A."/>
            <person name="Elias M."/>
            <person name="Hampl V."/>
        </authorList>
    </citation>
    <scope>NUCLEOTIDE SEQUENCE</scope>
    <source>
        <strain evidence="1">RCP-MX</strain>
    </source>
</reference>
<keyword evidence="2" id="KW-1185">Reference proteome</keyword>
<evidence type="ECO:0000313" key="2">
    <source>
        <dbReference type="Proteomes" id="UP001141327"/>
    </source>
</evidence>
<sequence>MTTPDRGVIAVADLACGNPGPMVGAPWARIGAKNAFCPESTPGKFLRGCTPGTRMTLHHHPDRVATSDFENSNFEFGLAETPAPWWGPLGAYRGSIPAGYGTGNSRTRKFLRGCTPGTRMTLHHHPDRVATSDFENSNFEFGLAETPAPWWGPLGAYRGSIPAGYGTGNSRTRKFLRGCTPGTRMTLHHHPDRVATSDFENSNFEFGLAETPAPWWGPHRGSIPAGYGTGNSRTRKFLRGCTRMTTQILIIQIQEFNRGRVDRSSPPGPLVPFPALCPGPLASALRPGLEHLAGPMAPSPSGPAQPASPGLCLCARDIRLVSVCAHSIPRTPPAWGGEGR</sequence>
<accession>A0ABQ8U8D7</accession>
<name>A0ABQ8U8D7_9EUKA</name>
<organism evidence="1 2">
    <name type="scientific">Paratrimastix pyriformis</name>
    <dbReference type="NCBI Taxonomy" id="342808"/>
    <lineage>
        <taxon>Eukaryota</taxon>
        <taxon>Metamonada</taxon>
        <taxon>Preaxostyla</taxon>
        <taxon>Paratrimastigidae</taxon>
        <taxon>Paratrimastix</taxon>
    </lineage>
</organism>
<dbReference type="Proteomes" id="UP001141327">
    <property type="component" value="Unassembled WGS sequence"/>
</dbReference>
<gene>
    <name evidence="1" type="ORF">PAPYR_9442</name>
</gene>
<dbReference type="EMBL" id="JAPMOS010000101">
    <property type="protein sequence ID" value="KAJ4455592.1"/>
    <property type="molecule type" value="Genomic_DNA"/>
</dbReference>
<proteinExistence type="predicted"/>
<protein>
    <submittedName>
        <fullName evidence="1">Uncharacterized protein</fullName>
    </submittedName>
</protein>